<evidence type="ECO:0000256" key="4">
    <source>
        <dbReference type="SAM" id="Coils"/>
    </source>
</evidence>
<keyword evidence="1 3" id="KW-0863">Zinc-finger</keyword>
<feature type="compositionally biased region" description="Low complexity" evidence="5">
    <location>
        <begin position="240"/>
        <end position="251"/>
    </location>
</feature>
<keyword evidence="1 3" id="KW-0479">Metal-binding</keyword>
<reference evidence="7" key="2">
    <citation type="submission" date="2021-09" db="EMBL/GenBank/DDBJ databases">
        <authorList>
            <person name="Jia N."/>
            <person name="Wang J."/>
            <person name="Shi W."/>
            <person name="Du L."/>
            <person name="Sun Y."/>
            <person name="Zhan W."/>
            <person name="Jiang J."/>
            <person name="Wang Q."/>
            <person name="Zhang B."/>
            <person name="Ji P."/>
            <person name="Sakyi L.B."/>
            <person name="Cui X."/>
            <person name="Yuan T."/>
            <person name="Jiang B."/>
            <person name="Yang W."/>
            <person name="Lam T.T.-Y."/>
            <person name="Chang Q."/>
            <person name="Ding S."/>
            <person name="Wang X."/>
            <person name="Zhu J."/>
            <person name="Ruan X."/>
            <person name="Zhao L."/>
            <person name="Wei J."/>
            <person name="Que T."/>
            <person name="Du C."/>
            <person name="Cheng J."/>
            <person name="Dai P."/>
            <person name="Han X."/>
            <person name="Huang E."/>
            <person name="Gao Y."/>
            <person name="Liu J."/>
            <person name="Shao H."/>
            <person name="Ye R."/>
            <person name="Li L."/>
            <person name="Wei W."/>
            <person name="Wang X."/>
            <person name="Wang C."/>
            <person name="Huo Q."/>
            <person name="Li W."/>
            <person name="Guo W."/>
            <person name="Chen H."/>
            <person name="Chen S."/>
            <person name="Zhou L."/>
            <person name="Zhou L."/>
            <person name="Ni X."/>
            <person name="Tian J."/>
            <person name="Zhou Y."/>
            <person name="Sheng Y."/>
            <person name="Liu T."/>
            <person name="Pan Y."/>
            <person name="Xia L."/>
            <person name="Li J."/>
            <person name="Zhao F."/>
            <person name="Cao W."/>
        </authorList>
    </citation>
    <scope>NUCLEOTIDE SEQUENCE</scope>
    <source>
        <strain evidence="7">Rsan-2018</strain>
        <tissue evidence="7">Larvae</tissue>
    </source>
</reference>
<dbReference type="PROSITE" id="PS50089">
    <property type="entry name" value="ZF_RING_2"/>
    <property type="match status" value="1"/>
</dbReference>
<name>A0A9D4SUQ5_RHISA</name>
<dbReference type="CDD" id="cd16449">
    <property type="entry name" value="RING-HC"/>
    <property type="match status" value="1"/>
</dbReference>
<dbReference type="SUPFAM" id="SSF57850">
    <property type="entry name" value="RING/U-box"/>
    <property type="match status" value="1"/>
</dbReference>
<evidence type="ECO:0000256" key="3">
    <source>
        <dbReference type="PROSITE-ProRule" id="PRU00175"/>
    </source>
</evidence>
<evidence type="ECO:0000259" key="6">
    <source>
        <dbReference type="PROSITE" id="PS50089"/>
    </source>
</evidence>
<accession>A0A9D4SUQ5</accession>
<keyword evidence="4" id="KW-0175">Coiled coil</keyword>
<evidence type="ECO:0000313" key="8">
    <source>
        <dbReference type="Proteomes" id="UP000821837"/>
    </source>
</evidence>
<dbReference type="GO" id="GO:0008270">
    <property type="term" value="F:zinc ion binding"/>
    <property type="evidence" value="ECO:0007669"/>
    <property type="project" value="UniProtKB-KW"/>
</dbReference>
<feature type="coiled-coil region" evidence="4">
    <location>
        <begin position="650"/>
        <end position="760"/>
    </location>
</feature>
<dbReference type="InterPro" id="IPR001841">
    <property type="entry name" value="Znf_RING"/>
</dbReference>
<evidence type="ECO:0000313" key="7">
    <source>
        <dbReference type="EMBL" id="KAH7947882.1"/>
    </source>
</evidence>
<dbReference type="EMBL" id="JABSTV010001252">
    <property type="protein sequence ID" value="KAH7947882.1"/>
    <property type="molecule type" value="Genomic_DNA"/>
</dbReference>
<evidence type="ECO:0000256" key="1">
    <source>
        <dbReference type="ARBA" id="ARBA00022771"/>
    </source>
</evidence>
<dbReference type="InterPro" id="IPR013083">
    <property type="entry name" value="Znf_RING/FYVE/PHD"/>
</dbReference>
<dbReference type="SUPFAM" id="SSF49599">
    <property type="entry name" value="TRAF domain-like"/>
    <property type="match status" value="1"/>
</dbReference>
<reference evidence="7" key="1">
    <citation type="journal article" date="2020" name="Cell">
        <title>Large-Scale Comparative Analyses of Tick Genomes Elucidate Their Genetic Diversity and Vector Capacities.</title>
        <authorList>
            <consortium name="Tick Genome and Microbiome Consortium (TIGMIC)"/>
            <person name="Jia N."/>
            <person name="Wang J."/>
            <person name="Shi W."/>
            <person name="Du L."/>
            <person name="Sun Y."/>
            <person name="Zhan W."/>
            <person name="Jiang J.F."/>
            <person name="Wang Q."/>
            <person name="Zhang B."/>
            <person name="Ji P."/>
            <person name="Bell-Sakyi L."/>
            <person name="Cui X.M."/>
            <person name="Yuan T.T."/>
            <person name="Jiang B.G."/>
            <person name="Yang W.F."/>
            <person name="Lam T.T."/>
            <person name="Chang Q.C."/>
            <person name="Ding S.J."/>
            <person name="Wang X.J."/>
            <person name="Zhu J.G."/>
            <person name="Ruan X.D."/>
            <person name="Zhao L."/>
            <person name="Wei J.T."/>
            <person name="Ye R.Z."/>
            <person name="Que T.C."/>
            <person name="Du C.H."/>
            <person name="Zhou Y.H."/>
            <person name="Cheng J.X."/>
            <person name="Dai P.F."/>
            <person name="Guo W.B."/>
            <person name="Han X.H."/>
            <person name="Huang E.J."/>
            <person name="Li L.F."/>
            <person name="Wei W."/>
            <person name="Gao Y.C."/>
            <person name="Liu J.Z."/>
            <person name="Shao H.Z."/>
            <person name="Wang X."/>
            <person name="Wang C.C."/>
            <person name="Yang T.C."/>
            <person name="Huo Q.B."/>
            <person name="Li W."/>
            <person name="Chen H.Y."/>
            <person name="Chen S.E."/>
            <person name="Zhou L.G."/>
            <person name="Ni X.B."/>
            <person name="Tian J.H."/>
            <person name="Sheng Y."/>
            <person name="Liu T."/>
            <person name="Pan Y.S."/>
            <person name="Xia L.Y."/>
            <person name="Li J."/>
            <person name="Zhao F."/>
            <person name="Cao W.C."/>
        </authorList>
    </citation>
    <scope>NUCLEOTIDE SEQUENCE</scope>
    <source>
        <strain evidence="7">Rsan-2018</strain>
    </source>
</reference>
<keyword evidence="2" id="KW-0862">Zinc</keyword>
<proteinExistence type="predicted"/>
<dbReference type="Proteomes" id="UP000821837">
    <property type="component" value="Chromosome 6"/>
</dbReference>
<feature type="coiled-coil region" evidence="4">
    <location>
        <begin position="333"/>
        <end position="406"/>
    </location>
</feature>
<evidence type="ECO:0000256" key="5">
    <source>
        <dbReference type="SAM" id="MobiDB-lite"/>
    </source>
</evidence>
<dbReference type="VEuPathDB" id="VectorBase:RSAN_053993"/>
<evidence type="ECO:0000256" key="2">
    <source>
        <dbReference type="ARBA" id="ARBA00022833"/>
    </source>
</evidence>
<feature type="region of interest" description="Disordered" evidence="5">
    <location>
        <begin position="15"/>
        <end position="37"/>
    </location>
</feature>
<organism evidence="7 8">
    <name type="scientific">Rhipicephalus sanguineus</name>
    <name type="common">Brown dog tick</name>
    <name type="synonym">Ixodes sanguineus</name>
    <dbReference type="NCBI Taxonomy" id="34632"/>
    <lineage>
        <taxon>Eukaryota</taxon>
        <taxon>Metazoa</taxon>
        <taxon>Ecdysozoa</taxon>
        <taxon>Arthropoda</taxon>
        <taxon>Chelicerata</taxon>
        <taxon>Arachnida</taxon>
        <taxon>Acari</taxon>
        <taxon>Parasitiformes</taxon>
        <taxon>Ixodida</taxon>
        <taxon>Ixodoidea</taxon>
        <taxon>Ixodidae</taxon>
        <taxon>Rhipicephalinae</taxon>
        <taxon>Rhipicephalus</taxon>
        <taxon>Rhipicephalus</taxon>
    </lineage>
</organism>
<gene>
    <name evidence="7" type="ORF">HPB52_016460</name>
</gene>
<comment type="caution">
    <text evidence="7">The sequence shown here is derived from an EMBL/GenBank/DDBJ whole genome shotgun (WGS) entry which is preliminary data.</text>
</comment>
<feature type="region of interest" description="Disordered" evidence="5">
    <location>
        <begin position="226"/>
        <end position="265"/>
    </location>
</feature>
<feature type="compositionally biased region" description="Basic and acidic residues" evidence="5">
    <location>
        <begin position="226"/>
        <end position="238"/>
    </location>
</feature>
<feature type="domain" description="RING-type" evidence="6">
    <location>
        <begin position="114"/>
        <end position="153"/>
    </location>
</feature>
<dbReference type="AlphaFoldDB" id="A0A9D4SUQ5"/>
<dbReference type="Gene3D" id="3.30.40.10">
    <property type="entry name" value="Zinc/RING finger domain, C3HC4 (zinc finger)"/>
    <property type="match status" value="1"/>
</dbReference>
<keyword evidence="8" id="KW-1185">Reference proteome</keyword>
<sequence>MGQVATYIDSVYTARTSTGAEDSPPRAGSGQRRSARHERAARALAGTLARRGAAGAPSATLTARKVGQRPRYAWSGPSMASLSEKRLLVGFDDLGIPDWTQVEFLTFSREIRLCSLCGVVSASTATVGCQHVLCSFCFRDQGEGPSIVCPIDKVETSTSKAKFERNNTELLLSLRVACVNRRNGCRLLDTLRGMKDHLKQCEFQAVQCQMCGKKIKLHEVPGHARKDCSRIPKSENSKRAAAAPAAQPAVATMRTAPPKSMGEQTTTMGQMQGQVAQTAPPQVMQAQAMPPQMVMQPMSMTPQAMMTQHLQAAPVVMQQAPWLDEVATLQQKVNKVHEDVRKMATRMQALKDETARELDIFKKELQKMKNEKGDYSMIVNGISGLRSQMKDNMVDVTDEFDAIKEEMRLYGASIEDLGALKETMEMRIGDIVQHVESLKESVDAYANLSTTVTEMKTSIAAIQDMKHVMEFVSDFEQTLLGDITGSSGDKKKAFTQQVEMLKKCVEVIDELKSTVKLKDMEQVVNELSTIKDDLGKYSALNDKVEGISSDLTGLKAVVKEAGDFARSNPALTREYRTELEGYRAEVKLIQEKMQKIGTDIDHLKSTSDDTKDKVGLDEVVAEVSNLKMKFEDFDAIEESLQETKDGFLRINVLSVELDKIREKIDKLEQSEVMNKDTAKKLEEATTQLSSMQTVNESIQRLQNSLQTLNKRFIRKTEELQASIGATVSEKLEASEKFKELAEVKATIAEVKKDVQLLNDLKDTLSTKSGAKQEGLADVVKDLKTLKASMQTMKESTASIHEKVKHFEELRKSVDAMKKDMKDYQEFKTNFASLKKTVEERLKSAED</sequence>
<protein>
    <recommendedName>
        <fullName evidence="6">RING-type domain-containing protein</fullName>
    </recommendedName>
</protein>